<dbReference type="AlphaFoldDB" id="A0A0U5C768"/>
<sequence>MKKVIIWFISTIFVLFIISIVLGASIVWK</sequence>
<name>A0A0U5C768_9BACL</name>
<protein>
    <submittedName>
        <fullName evidence="1">Uncharacterized protein</fullName>
    </submittedName>
</protein>
<reference evidence="1 2" key="1">
    <citation type="submission" date="2015-12" db="EMBL/GenBank/DDBJ databases">
        <title>Genome sequence of Aneurinibacillus soli.</title>
        <authorList>
            <person name="Lee J.S."/>
            <person name="Lee K.C."/>
            <person name="Kim K.K."/>
            <person name="Lee B.W."/>
        </authorList>
    </citation>
    <scope>NUCLEOTIDE SEQUENCE [LARGE SCALE GENOMIC DNA]</scope>
    <source>
        <strain evidence="1 2">CB4</strain>
    </source>
</reference>
<dbReference type="Proteomes" id="UP000217696">
    <property type="component" value="Chromosome"/>
</dbReference>
<evidence type="ECO:0000313" key="1">
    <source>
        <dbReference type="EMBL" id="BAU28019.1"/>
    </source>
</evidence>
<dbReference type="EMBL" id="AP017312">
    <property type="protein sequence ID" value="BAU28019.1"/>
    <property type="molecule type" value="Genomic_DNA"/>
</dbReference>
<evidence type="ECO:0000313" key="2">
    <source>
        <dbReference type="Proteomes" id="UP000217696"/>
    </source>
</evidence>
<keyword evidence="2" id="KW-1185">Reference proteome</keyword>
<gene>
    <name evidence="1" type="ORF">CB4_02193</name>
</gene>
<dbReference type="KEGG" id="asoc:CB4_02193"/>
<proteinExistence type="predicted"/>
<organism evidence="1 2">
    <name type="scientific">Aneurinibacillus soli</name>
    <dbReference type="NCBI Taxonomy" id="1500254"/>
    <lineage>
        <taxon>Bacteria</taxon>
        <taxon>Bacillati</taxon>
        <taxon>Bacillota</taxon>
        <taxon>Bacilli</taxon>
        <taxon>Bacillales</taxon>
        <taxon>Paenibacillaceae</taxon>
        <taxon>Aneurinibacillus group</taxon>
        <taxon>Aneurinibacillus</taxon>
    </lineage>
</organism>
<accession>A0A0U5C768</accession>